<keyword evidence="5" id="KW-0326">Glycosidase</keyword>
<dbReference type="SUPFAM" id="SSF49785">
    <property type="entry name" value="Galactose-binding domain-like"/>
    <property type="match status" value="1"/>
</dbReference>
<organism evidence="12 13">
    <name type="scientific">Chitinophaga cymbidii</name>
    <dbReference type="NCBI Taxonomy" id="1096750"/>
    <lineage>
        <taxon>Bacteria</taxon>
        <taxon>Pseudomonadati</taxon>
        <taxon>Bacteroidota</taxon>
        <taxon>Chitinophagia</taxon>
        <taxon>Chitinophagales</taxon>
        <taxon>Chitinophagaceae</taxon>
        <taxon>Chitinophaga</taxon>
    </lineage>
</organism>
<feature type="domain" description="Beta-hexosaminidase bacterial type N-terminal" evidence="10">
    <location>
        <begin position="34"/>
        <end position="158"/>
    </location>
</feature>
<dbReference type="InterPro" id="IPR017853">
    <property type="entry name" value="GH"/>
</dbReference>
<dbReference type="Pfam" id="PF00728">
    <property type="entry name" value="Glyco_hydro_20"/>
    <property type="match status" value="1"/>
</dbReference>
<feature type="domain" description="Glycoside hydrolase family 20 catalytic" evidence="8">
    <location>
        <begin position="162"/>
        <end position="506"/>
    </location>
</feature>
<evidence type="ECO:0000259" key="10">
    <source>
        <dbReference type="Pfam" id="PF02838"/>
    </source>
</evidence>
<comment type="catalytic activity">
    <reaction evidence="1">
        <text>Hydrolysis of terminal non-reducing N-acetyl-D-hexosamine residues in N-acetyl-beta-D-hexosaminides.</text>
        <dbReference type="EC" id="3.2.1.52"/>
    </reaction>
</comment>
<reference evidence="12 13" key="1">
    <citation type="submission" date="2019-07" db="EMBL/GenBank/DDBJ databases">
        <title>Whole genome shotgun sequence of Chitinophaga cymbidii NBRC 109752.</title>
        <authorList>
            <person name="Hosoyama A."/>
            <person name="Uohara A."/>
            <person name="Ohji S."/>
            <person name="Ichikawa N."/>
        </authorList>
    </citation>
    <scope>NUCLEOTIDE SEQUENCE [LARGE SCALE GENOMIC DNA]</scope>
    <source>
        <strain evidence="12 13">NBRC 109752</strain>
    </source>
</reference>
<dbReference type="InterPro" id="IPR059177">
    <property type="entry name" value="GH29D-like_dom"/>
</dbReference>
<protein>
    <recommendedName>
        <fullName evidence="3">beta-N-acetylhexosaminidase</fullName>
        <ecNumber evidence="3">3.2.1.52</ecNumber>
    </recommendedName>
</protein>
<dbReference type="InterPro" id="IPR000421">
    <property type="entry name" value="FA58C"/>
</dbReference>
<keyword evidence="7" id="KW-0732">Signal</keyword>
<name>A0A512RDX6_9BACT</name>
<gene>
    <name evidence="12" type="ORF">CCY01nite_01620</name>
</gene>
<feature type="domain" description="F5/8 type C" evidence="9">
    <location>
        <begin position="652"/>
        <end position="745"/>
    </location>
</feature>
<dbReference type="GO" id="GO:0030203">
    <property type="term" value="P:glycosaminoglycan metabolic process"/>
    <property type="evidence" value="ECO:0007669"/>
    <property type="project" value="TreeGrafter"/>
</dbReference>
<proteinExistence type="inferred from homology"/>
<dbReference type="CDD" id="cd06563">
    <property type="entry name" value="GH20_chitobiase-like"/>
    <property type="match status" value="1"/>
</dbReference>
<dbReference type="InterPro" id="IPR015882">
    <property type="entry name" value="HEX_bac_N"/>
</dbReference>
<evidence type="ECO:0000259" key="11">
    <source>
        <dbReference type="Pfam" id="PF13290"/>
    </source>
</evidence>
<dbReference type="PANTHER" id="PTHR22600:SF57">
    <property type="entry name" value="BETA-N-ACETYLHEXOSAMINIDASE"/>
    <property type="match status" value="1"/>
</dbReference>
<dbReference type="Gene3D" id="2.60.120.260">
    <property type="entry name" value="Galactose-binding domain-like"/>
    <property type="match status" value="1"/>
</dbReference>
<dbReference type="Gene3D" id="3.20.20.80">
    <property type="entry name" value="Glycosidases"/>
    <property type="match status" value="1"/>
</dbReference>
<dbReference type="PRINTS" id="PR00738">
    <property type="entry name" value="GLHYDRLASE20"/>
</dbReference>
<dbReference type="EMBL" id="BKAU01000001">
    <property type="protein sequence ID" value="GEP93902.1"/>
    <property type="molecule type" value="Genomic_DNA"/>
</dbReference>
<dbReference type="PANTHER" id="PTHR22600">
    <property type="entry name" value="BETA-HEXOSAMINIDASE"/>
    <property type="match status" value="1"/>
</dbReference>
<feature type="signal peptide" evidence="7">
    <location>
        <begin position="1"/>
        <end position="19"/>
    </location>
</feature>
<dbReference type="GO" id="GO:0004563">
    <property type="term" value="F:beta-N-acetylhexosaminidase activity"/>
    <property type="evidence" value="ECO:0007669"/>
    <property type="project" value="UniProtKB-EC"/>
</dbReference>
<dbReference type="Proteomes" id="UP000321436">
    <property type="component" value="Unassembled WGS sequence"/>
</dbReference>
<dbReference type="InterPro" id="IPR015883">
    <property type="entry name" value="Glyco_hydro_20_cat"/>
</dbReference>
<dbReference type="InterPro" id="IPR025705">
    <property type="entry name" value="Beta_hexosaminidase_sua/sub"/>
</dbReference>
<dbReference type="Pfam" id="PF00754">
    <property type="entry name" value="F5_F8_type_C"/>
    <property type="match status" value="1"/>
</dbReference>
<evidence type="ECO:0000259" key="8">
    <source>
        <dbReference type="Pfam" id="PF00728"/>
    </source>
</evidence>
<evidence type="ECO:0000256" key="4">
    <source>
        <dbReference type="ARBA" id="ARBA00022801"/>
    </source>
</evidence>
<dbReference type="SUPFAM" id="SSF51445">
    <property type="entry name" value="(Trans)glycosidases"/>
    <property type="match status" value="1"/>
</dbReference>
<evidence type="ECO:0000256" key="1">
    <source>
        <dbReference type="ARBA" id="ARBA00001231"/>
    </source>
</evidence>
<dbReference type="PROSITE" id="PS51257">
    <property type="entry name" value="PROKAR_LIPOPROTEIN"/>
    <property type="match status" value="1"/>
</dbReference>
<dbReference type="EC" id="3.2.1.52" evidence="3"/>
<dbReference type="InterPro" id="IPR029018">
    <property type="entry name" value="Hex-like_dom2"/>
</dbReference>
<feature type="active site" description="Proton donor" evidence="6">
    <location>
        <position position="337"/>
    </location>
</feature>
<evidence type="ECO:0000313" key="12">
    <source>
        <dbReference type="EMBL" id="GEP93902.1"/>
    </source>
</evidence>
<evidence type="ECO:0000256" key="7">
    <source>
        <dbReference type="SAM" id="SignalP"/>
    </source>
</evidence>
<dbReference type="SUPFAM" id="SSF55545">
    <property type="entry name" value="beta-N-acetylhexosaminidase-like domain"/>
    <property type="match status" value="1"/>
</dbReference>
<dbReference type="Gene3D" id="3.30.379.10">
    <property type="entry name" value="Chitobiase/beta-hexosaminidase domain 2-like"/>
    <property type="match status" value="1"/>
</dbReference>
<dbReference type="Pfam" id="PF02838">
    <property type="entry name" value="Glyco_hydro_20b"/>
    <property type="match status" value="1"/>
</dbReference>
<dbReference type="InterPro" id="IPR008979">
    <property type="entry name" value="Galactose-bd-like_sf"/>
</dbReference>
<comment type="caution">
    <text evidence="12">The sequence shown here is derived from an EMBL/GenBank/DDBJ whole genome shotgun (WGS) entry which is preliminary data.</text>
</comment>
<keyword evidence="13" id="KW-1185">Reference proteome</keyword>
<evidence type="ECO:0000256" key="5">
    <source>
        <dbReference type="ARBA" id="ARBA00023295"/>
    </source>
</evidence>
<feature type="domain" description="GH29D-like beta-sandwich" evidence="11">
    <location>
        <begin position="547"/>
        <end position="600"/>
    </location>
</feature>
<dbReference type="GO" id="GO:0005975">
    <property type="term" value="P:carbohydrate metabolic process"/>
    <property type="evidence" value="ECO:0007669"/>
    <property type="project" value="InterPro"/>
</dbReference>
<dbReference type="OrthoDB" id="726159at2"/>
<evidence type="ECO:0000313" key="13">
    <source>
        <dbReference type="Proteomes" id="UP000321436"/>
    </source>
</evidence>
<evidence type="ECO:0000259" key="9">
    <source>
        <dbReference type="Pfam" id="PF00754"/>
    </source>
</evidence>
<feature type="chain" id="PRO_5021856397" description="beta-N-acetylhexosaminidase" evidence="7">
    <location>
        <begin position="20"/>
        <end position="770"/>
    </location>
</feature>
<evidence type="ECO:0000256" key="2">
    <source>
        <dbReference type="ARBA" id="ARBA00006285"/>
    </source>
</evidence>
<comment type="similarity">
    <text evidence="2">Belongs to the glycosyl hydrolase 20 family.</text>
</comment>
<evidence type="ECO:0000256" key="6">
    <source>
        <dbReference type="PIRSR" id="PIRSR625705-1"/>
    </source>
</evidence>
<sequence>MTIKSIFHLLAGCTALGFAACTGTGPAIAPKAKVSIIPLPARLQETRDSFLLDKQTVLVAASEEDRQTAALFNAYFSMLSGYDLKVQDSGTHNVIILQSNPKEQPGMAETYALKVGKDQVTVTGDDAAGTFYGMQTLLQLLPVQKAEAFWIAGVDIYDHPRFSYRGLHLDVGRHFFPVEFIKKYIDLLAMHKMNTFHWHLTEDQGWRIEIKKYPRLQEVASRRKESMVGHYKDQKFDGKPYGGFYTQEQIKEVVAYAAERHVTVIPEIELPGHSLAALAAYPHLGCSGGPYEVGTTWGVLDDIYCAGNDSVFTFLQDVLDEVMILFPGKYIHIGGDESPKTRWEKCPKCQKRIKENGLKDEHALQSYFIQRIEKYLNSKGRQIIGWDEILEGGLAPNATVMSWRGIEGGIAAAKQHHNVIMTPGNYVYLDHYQSQGKNEPVAIGGFTPVSKVYSYEPVPAELSAEERKFILGAQGNVWTEYIKNAEHVEYMVYPRATALAEVLWTQPEKKNYDNFLERLKSHFRRLELKNVNYAKHVFEVRGVVESGENGGVQVKLDSKLDGGKIFYTTDSSAPTAQSTPYTAPIKVEHTGIIRGAVFQGDRMYGNEFQQAFQLHKAVGKTVTLARPPHQNYDPGSSFVLVNGIRGAVEFNDNQWTGYNGSNFEAVVDLGDSTAIKTITIGLLQAKDQWIYAPKQIDFYVSQDGKTYKNVFKLTGLNESNENGIMQKTAVLENTKARYVKFVALNAGVIPKGKPGEGSPAWLFVDELIVN</sequence>
<dbReference type="AlphaFoldDB" id="A0A512RDX6"/>
<keyword evidence="4" id="KW-0378">Hydrolase</keyword>
<dbReference type="Pfam" id="PF13290">
    <property type="entry name" value="CHB_HEX_C_1"/>
    <property type="match status" value="1"/>
</dbReference>
<dbReference type="GO" id="GO:0016020">
    <property type="term" value="C:membrane"/>
    <property type="evidence" value="ECO:0007669"/>
    <property type="project" value="TreeGrafter"/>
</dbReference>
<accession>A0A512RDX6</accession>
<dbReference type="RefSeq" id="WP_146857408.1">
    <property type="nucleotide sequence ID" value="NZ_BKAU01000001.1"/>
</dbReference>
<evidence type="ECO:0000256" key="3">
    <source>
        <dbReference type="ARBA" id="ARBA00012663"/>
    </source>
</evidence>